<name>A0ACC2HPD7_9PEZI</name>
<proteinExistence type="predicted"/>
<sequence>MLGEIIKMKDKLTGKRQPEKKKETYTPVKTVYHSNDVAIPDDFLTSLPADAQPITHTPVDFKPVLPD</sequence>
<evidence type="ECO:0000313" key="1">
    <source>
        <dbReference type="EMBL" id="KAJ8104583.1"/>
    </source>
</evidence>
<dbReference type="Proteomes" id="UP001153334">
    <property type="component" value="Unassembled WGS sequence"/>
</dbReference>
<evidence type="ECO:0000313" key="2">
    <source>
        <dbReference type="Proteomes" id="UP001153334"/>
    </source>
</evidence>
<gene>
    <name evidence="1" type="ORF">ONZ43_g7780</name>
</gene>
<keyword evidence="2" id="KW-1185">Reference proteome</keyword>
<organism evidence="1 2">
    <name type="scientific">Nemania bipapillata</name>
    <dbReference type="NCBI Taxonomy" id="110536"/>
    <lineage>
        <taxon>Eukaryota</taxon>
        <taxon>Fungi</taxon>
        <taxon>Dikarya</taxon>
        <taxon>Ascomycota</taxon>
        <taxon>Pezizomycotina</taxon>
        <taxon>Sordariomycetes</taxon>
        <taxon>Xylariomycetidae</taxon>
        <taxon>Xylariales</taxon>
        <taxon>Xylariaceae</taxon>
        <taxon>Nemania</taxon>
    </lineage>
</organism>
<protein>
    <submittedName>
        <fullName evidence="1">Uncharacterized protein</fullName>
    </submittedName>
</protein>
<reference evidence="1" key="1">
    <citation type="submission" date="2022-11" db="EMBL/GenBank/DDBJ databases">
        <title>Genome Sequence of Nemania bipapillata.</title>
        <authorList>
            <person name="Buettner E."/>
        </authorList>
    </citation>
    <scope>NUCLEOTIDE SEQUENCE</scope>
    <source>
        <strain evidence="1">CP14</strain>
    </source>
</reference>
<dbReference type="EMBL" id="JAPESX010003637">
    <property type="protein sequence ID" value="KAJ8104583.1"/>
    <property type="molecule type" value="Genomic_DNA"/>
</dbReference>
<accession>A0ACC2HPD7</accession>
<comment type="caution">
    <text evidence="1">The sequence shown here is derived from an EMBL/GenBank/DDBJ whole genome shotgun (WGS) entry which is preliminary data.</text>
</comment>